<feature type="chain" id="PRO_5013207049" description="Guanylate cyclase" evidence="17">
    <location>
        <begin position="25"/>
        <end position="1087"/>
    </location>
</feature>
<keyword evidence="6" id="KW-0547">Nucleotide-binding</keyword>
<keyword evidence="10 20" id="KW-0675">Receptor</keyword>
<dbReference type="SUPFAM" id="SSF56112">
    <property type="entry name" value="Protein kinase-like (PK-like)"/>
    <property type="match status" value="1"/>
</dbReference>
<proteinExistence type="inferred from homology"/>
<evidence type="ECO:0000256" key="11">
    <source>
        <dbReference type="ARBA" id="ARBA00023180"/>
    </source>
</evidence>
<dbReference type="GO" id="GO:0004672">
    <property type="term" value="F:protein kinase activity"/>
    <property type="evidence" value="ECO:0007669"/>
    <property type="project" value="InterPro"/>
</dbReference>
<dbReference type="GO" id="GO:0001653">
    <property type="term" value="F:peptide receptor activity"/>
    <property type="evidence" value="ECO:0007669"/>
    <property type="project" value="TreeGrafter"/>
</dbReference>
<dbReference type="Gene3D" id="3.40.50.2300">
    <property type="match status" value="2"/>
</dbReference>
<keyword evidence="4 16" id="KW-0812">Transmembrane</keyword>
<dbReference type="EC" id="4.6.1.2" evidence="3 15"/>
<dbReference type="SUPFAM" id="SSF55073">
    <property type="entry name" value="Nucleotide cyclase"/>
    <property type="match status" value="1"/>
</dbReference>
<evidence type="ECO:0000256" key="3">
    <source>
        <dbReference type="ARBA" id="ARBA00012202"/>
    </source>
</evidence>
<feature type="domain" description="Protein kinase" evidence="18">
    <location>
        <begin position="541"/>
        <end position="837"/>
    </location>
</feature>
<dbReference type="InterPro" id="IPR001828">
    <property type="entry name" value="ANF_lig-bd_rcpt"/>
</dbReference>
<feature type="domain" description="Guanylate cyclase" evidence="19">
    <location>
        <begin position="908"/>
        <end position="1038"/>
    </location>
</feature>
<dbReference type="Pfam" id="PF01094">
    <property type="entry name" value="ANF_receptor"/>
    <property type="match status" value="1"/>
</dbReference>
<dbReference type="CDD" id="cd07302">
    <property type="entry name" value="CHD"/>
    <property type="match status" value="1"/>
</dbReference>
<feature type="transmembrane region" description="Helical" evidence="16">
    <location>
        <begin position="494"/>
        <end position="518"/>
    </location>
</feature>
<sequence length="1087" mass="120810">MCRIWLDFSAALMIFLATPLQTLAENVVLKTIPQSTVQERESNTTTTFLTVCVTLEDDSYYIPTYNRVAATVDLAITNANNYILPDSVRFRTVFQSAGPSCSQIQHSAPTNFLHLMRAGVTCDTIVGIGCASSAVALYCVAEEYNIPMFACPGAGASSLALNGTRNRFPLLLRTSYGHSNLARAFSTFFSENNYSHISVFRDDSYTFHSLTSKYLMNYFRSNNPKIFRNSAEIPFFGKSITVDGIRALLEGAKNRSRVIVVLTHALIVRQFMLNGRNMGMTEGEYLFMAVELHELAYWGRISYLQYDKDDGNAREAFQSLFVMSLSEIAVNSLDEYLAVMIKRNAKAKYNYSYQALEKPDPNVMGFYESIMIYAQEVTWMLAAGLNFRNGTAMVSRIINSTYVGITGSPLHIGQTDAIGSHAERQRDIDLKTFDKTAGEYKLAIRFVASTTNQTVIQVDDTLWFSNHGMMPPDKPRCGFQNDECKTDERLPPGMVAAVIVIPLLAVVAVTAAAAYAVFKLRSLQKDYNPDWWKIYLDDLTIKQNRTTSSNGSKKTLTSQSTAGASALSGFSAYNCDILASYKGSLVALTDVGALGKTPTSDMVSKLNLLKNASHSNLQRFIGIGLSTQGICQYVVTEICAKGSLLDILSFSTMKLDWSFKNSLIKDVVFGMSFIHTSPIISHGNLNGHVCLIDTRFTLKISDYGLPFFRNAAYLMPYRPHDHPDQSVELLLWRAPELLRQSMPPQGTQKGDVYSFAIIIQQIILRSGPFELPNDPLEMSEREILNEVVASNIPPVRPRVPRAACSNELYDLMERCWEEIPVERPTFPKIKERLKKVIGDYGDNIVDVLFKRMEQYAMDLELKVAEKTQQFMDEKNRSEQLLSQLLPTSVAAALTRGEHVDPEAYESVSIYFSDIVGFTTIAAAGSPMEVVNILNGLYTFFDGVIEKFDVYKVETIGDAYMVSSGLPVRNGNRHAAEISSMSIELMKGIRSFNIPGRPGQDIQVRIGLNSGPCVAGIVGLKMPRYCLFGDTVNVASRMESTGEAMKIQITQTTKDLLMNIGGYRTTERGPVAVKGKGMLITHWLLGAD</sequence>
<keyword evidence="8" id="KW-0342">GTP-binding</keyword>
<dbReference type="InterPro" id="IPR050401">
    <property type="entry name" value="Cyclic_nucleotide_synthase"/>
</dbReference>
<dbReference type="SUPFAM" id="SSF53822">
    <property type="entry name" value="Periplasmic binding protein-like I"/>
    <property type="match status" value="1"/>
</dbReference>
<dbReference type="InterPro" id="IPR028082">
    <property type="entry name" value="Peripla_BP_I"/>
</dbReference>
<dbReference type="Proteomes" id="UP000192578">
    <property type="component" value="Unassembled WGS sequence"/>
</dbReference>
<dbReference type="GO" id="GO:0035556">
    <property type="term" value="P:intracellular signal transduction"/>
    <property type="evidence" value="ECO:0007669"/>
    <property type="project" value="InterPro"/>
</dbReference>
<dbReference type="Pfam" id="PF00211">
    <property type="entry name" value="Guanylate_cyc"/>
    <property type="match status" value="1"/>
</dbReference>
<dbReference type="AlphaFoldDB" id="A0A1W0X6Z6"/>
<dbReference type="InterPro" id="IPR011009">
    <property type="entry name" value="Kinase-like_dom_sf"/>
</dbReference>
<dbReference type="GO" id="GO:0004016">
    <property type="term" value="F:adenylate cyclase activity"/>
    <property type="evidence" value="ECO:0007669"/>
    <property type="project" value="TreeGrafter"/>
</dbReference>
<evidence type="ECO:0000256" key="15">
    <source>
        <dbReference type="RuleBase" id="RU003431"/>
    </source>
</evidence>
<dbReference type="PROSITE" id="PS50125">
    <property type="entry name" value="GUANYLATE_CYCLASE_2"/>
    <property type="match status" value="1"/>
</dbReference>
<evidence type="ECO:0000256" key="7">
    <source>
        <dbReference type="ARBA" id="ARBA00022989"/>
    </source>
</evidence>
<evidence type="ECO:0000256" key="8">
    <source>
        <dbReference type="ARBA" id="ARBA00023134"/>
    </source>
</evidence>
<dbReference type="PANTHER" id="PTHR11920">
    <property type="entry name" value="GUANYLYL CYCLASE"/>
    <property type="match status" value="1"/>
</dbReference>
<comment type="similarity">
    <text evidence="14">Belongs to the adenylyl cyclase class-4/guanylyl cyclase family.</text>
</comment>
<feature type="signal peptide" evidence="17">
    <location>
        <begin position="1"/>
        <end position="24"/>
    </location>
</feature>
<evidence type="ECO:0000256" key="10">
    <source>
        <dbReference type="ARBA" id="ARBA00023170"/>
    </source>
</evidence>
<dbReference type="Pfam" id="PF07714">
    <property type="entry name" value="PK_Tyr_Ser-Thr"/>
    <property type="match status" value="1"/>
</dbReference>
<dbReference type="OrthoDB" id="1890790at2759"/>
<dbReference type="CDD" id="cd06352">
    <property type="entry name" value="PBP1_NPR_GC-like"/>
    <property type="match status" value="1"/>
</dbReference>
<evidence type="ECO:0000259" key="19">
    <source>
        <dbReference type="PROSITE" id="PS50125"/>
    </source>
</evidence>
<accession>A0A1W0X6Z6</accession>
<evidence type="ECO:0000256" key="2">
    <source>
        <dbReference type="ARBA" id="ARBA00004479"/>
    </source>
</evidence>
<evidence type="ECO:0000256" key="5">
    <source>
        <dbReference type="ARBA" id="ARBA00022729"/>
    </source>
</evidence>
<evidence type="ECO:0000256" key="16">
    <source>
        <dbReference type="SAM" id="Phobius"/>
    </source>
</evidence>
<keyword evidence="12 14" id="KW-0456">Lyase</keyword>
<reference evidence="21" key="1">
    <citation type="submission" date="2017-01" db="EMBL/GenBank/DDBJ databases">
        <title>Comparative genomics of anhydrobiosis in the tardigrade Hypsibius dujardini.</title>
        <authorList>
            <person name="Yoshida Y."/>
            <person name="Koutsovoulos G."/>
            <person name="Laetsch D."/>
            <person name="Stevens L."/>
            <person name="Kumar S."/>
            <person name="Horikawa D."/>
            <person name="Ishino K."/>
            <person name="Komine S."/>
            <person name="Tomita M."/>
            <person name="Blaxter M."/>
            <person name="Arakawa K."/>
        </authorList>
    </citation>
    <scope>NUCLEOTIDE SEQUENCE [LARGE SCALE GENOMIC DNA]</scope>
    <source>
        <strain evidence="21">Z151</strain>
    </source>
</reference>
<keyword evidence="7 16" id="KW-1133">Transmembrane helix</keyword>
<comment type="caution">
    <text evidence="20">The sequence shown here is derived from an EMBL/GenBank/DDBJ whole genome shotgun (WGS) entry which is preliminary data.</text>
</comment>
<evidence type="ECO:0000256" key="17">
    <source>
        <dbReference type="SAM" id="SignalP"/>
    </source>
</evidence>
<gene>
    <name evidence="20" type="ORF">BV898_03070</name>
</gene>
<dbReference type="InterPro" id="IPR000719">
    <property type="entry name" value="Prot_kinase_dom"/>
</dbReference>
<comment type="catalytic activity">
    <reaction evidence="1 15">
        <text>GTP = 3',5'-cyclic GMP + diphosphate</text>
        <dbReference type="Rhea" id="RHEA:13665"/>
        <dbReference type="ChEBI" id="CHEBI:33019"/>
        <dbReference type="ChEBI" id="CHEBI:37565"/>
        <dbReference type="ChEBI" id="CHEBI:57746"/>
        <dbReference type="EC" id="4.6.1.2"/>
    </reaction>
</comment>
<dbReference type="GO" id="GO:0007168">
    <property type="term" value="P:receptor guanylyl cyclase signaling pathway"/>
    <property type="evidence" value="ECO:0007669"/>
    <property type="project" value="TreeGrafter"/>
</dbReference>
<evidence type="ECO:0000256" key="6">
    <source>
        <dbReference type="ARBA" id="ARBA00022741"/>
    </source>
</evidence>
<dbReference type="GO" id="GO:0005886">
    <property type="term" value="C:plasma membrane"/>
    <property type="evidence" value="ECO:0007669"/>
    <property type="project" value="TreeGrafter"/>
</dbReference>
<evidence type="ECO:0000256" key="12">
    <source>
        <dbReference type="ARBA" id="ARBA00023239"/>
    </source>
</evidence>
<dbReference type="InterPro" id="IPR029787">
    <property type="entry name" value="Nucleotide_cyclase"/>
</dbReference>
<dbReference type="PANTHER" id="PTHR11920:SF335">
    <property type="entry name" value="GUANYLATE CYCLASE"/>
    <property type="match status" value="1"/>
</dbReference>
<dbReference type="SMART" id="SM00044">
    <property type="entry name" value="CYCc"/>
    <property type="match status" value="1"/>
</dbReference>
<evidence type="ECO:0000256" key="4">
    <source>
        <dbReference type="ARBA" id="ARBA00022692"/>
    </source>
</evidence>
<dbReference type="PROSITE" id="PS50011">
    <property type="entry name" value="PROTEIN_KINASE_DOM"/>
    <property type="match status" value="1"/>
</dbReference>
<keyword evidence="11" id="KW-0325">Glycoprotein</keyword>
<dbReference type="InterPro" id="IPR001245">
    <property type="entry name" value="Ser-Thr/Tyr_kinase_cat_dom"/>
</dbReference>
<evidence type="ECO:0000259" key="18">
    <source>
        <dbReference type="PROSITE" id="PS50011"/>
    </source>
</evidence>
<evidence type="ECO:0000256" key="14">
    <source>
        <dbReference type="RuleBase" id="RU000405"/>
    </source>
</evidence>
<keyword evidence="5 17" id="KW-0732">Signal</keyword>
<dbReference type="FunFam" id="3.30.70.1230:FF:000004">
    <property type="entry name" value="Guanylate cyclase"/>
    <property type="match status" value="1"/>
</dbReference>
<keyword evidence="13 15" id="KW-0141">cGMP biosynthesis</keyword>
<dbReference type="InterPro" id="IPR018297">
    <property type="entry name" value="A/G_cyclase_CS"/>
</dbReference>
<dbReference type="EMBL" id="MTYJ01000014">
    <property type="protein sequence ID" value="OQV23021.1"/>
    <property type="molecule type" value="Genomic_DNA"/>
</dbReference>
<comment type="subcellular location">
    <subcellularLocation>
        <location evidence="2">Membrane</location>
        <topology evidence="2">Single-pass type I membrane protein</topology>
    </subcellularLocation>
</comment>
<organism evidence="20 21">
    <name type="scientific">Hypsibius exemplaris</name>
    <name type="common">Freshwater tardigrade</name>
    <dbReference type="NCBI Taxonomy" id="2072580"/>
    <lineage>
        <taxon>Eukaryota</taxon>
        <taxon>Metazoa</taxon>
        <taxon>Ecdysozoa</taxon>
        <taxon>Tardigrada</taxon>
        <taxon>Eutardigrada</taxon>
        <taxon>Parachela</taxon>
        <taxon>Hypsibioidea</taxon>
        <taxon>Hypsibiidae</taxon>
        <taxon>Hypsibius</taxon>
    </lineage>
</organism>
<dbReference type="Gene3D" id="3.30.70.1230">
    <property type="entry name" value="Nucleotide cyclase"/>
    <property type="match status" value="1"/>
</dbReference>
<evidence type="ECO:0000256" key="9">
    <source>
        <dbReference type="ARBA" id="ARBA00023136"/>
    </source>
</evidence>
<evidence type="ECO:0000256" key="13">
    <source>
        <dbReference type="ARBA" id="ARBA00023293"/>
    </source>
</evidence>
<evidence type="ECO:0000313" key="21">
    <source>
        <dbReference type="Proteomes" id="UP000192578"/>
    </source>
</evidence>
<name>A0A1W0X6Z6_HYPEX</name>
<dbReference type="PROSITE" id="PS00452">
    <property type="entry name" value="GUANYLATE_CYCLASE_1"/>
    <property type="match status" value="1"/>
</dbReference>
<protein>
    <recommendedName>
        <fullName evidence="3 15">Guanylate cyclase</fullName>
        <ecNumber evidence="3 15">4.6.1.2</ecNumber>
    </recommendedName>
</protein>
<dbReference type="InterPro" id="IPR001054">
    <property type="entry name" value="A/G_cyclase"/>
</dbReference>
<keyword evidence="9 16" id="KW-0472">Membrane</keyword>
<keyword evidence="21" id="KW-1185">Reference proteome</keyword>
<evidence type="ECO:0000256" key="1">
    <source>
        <dbReference type="ARBA" id="ARBA00001436"/>
    </source>
</evidence>
<dbReference type="GO" id="GO:0004383">
    <property type="term" value="F:guanylate cyclase activity"/>
    <property type="evidence" value="ECO:0007669"/>
    <property type="project" value="UniProtKB-EC"/>
</dbReference>
<dbReference type="GO" id="GO:0005525">
    <property type="term" value="F:GTP binding"/>
    <property type="evidence" value="ECO:0007669"/>
    <property type="project" value="UniProtKB-KW"/>
</dbReference>
<dbReference type="Gene3D" id="1.10.510.10">
    <property type="entry name" value="Transferase(Phosphotransferase) domain 1"/>
    <property type="match status" value="1"/>
</dbReference>
<dbReference type="GO" id="GO:0005524">
    <property type="term" value="F:ATP binding"/>
    <property type="evidence" value="ECO:0007669"/>
    <property type="project" value="InterPro"/>
</dbReference>
<evidence type="ECO:0000313" key="20">
    <source>
        <dbReference type="EMBL" id="OQV23021.1"/>
    </source>
</evidence>